<dbReference type="SUPFAM" id="SSF56317">
    <property type="entry name" value="Carbon-nitrogen hydrolase"/>
    <property type="match status" value="1"/>
</dbReference>
<dbReference type="InterPro" id="IPR003010">
    <property type="entry name" value="C-N_Hydrolase"/>
</dbReference>
<evidence type="ECO:0000259" key="2">
    <source>
        <dbReference type="PROSITE" id="PS50263"/>
    </source>
</evidence>
<feature type="domain" description="CN hydrolase" evidence="2">
    <location>
        <begin position="2"/>
        <end position="239"/>
    </location>
</feature>
<accession>A0ABT1Y706</accession>
<proteinExistence type="inferred from homology"/>
<dbReference type="InterPro" id="IPR001110">
    <property type="entry name" value="UPF0012_CS"/>
</dbReference>
<reference evidence="3 4" key="1">
    <citation type="submission" date="2022-08" db="EMBL/GenBank/DDBJ databases">
        <title>Proteogenomics of the novel Dehalobacterium formicoaceticum strain EZ94 highlights a key role of methyltransferases during anaerobic dichloromethane degradation.</title>
        <authorList>
            <person name="Wasmund K."/>
        </authorList>
    </citation>
    <scope>NUCLEOTIDE SEQUENCE [LARGE SCALE GENOMIC DNA]</scope>
    <source>
        <strain evidence="3 4">EZ94</strain>
    </source>
</reference>
<dbReference type="PROSITE" id="PS01227">
    <property type="entry name" value="UPF0012"/>
    <property type="match status" value="1"/>
</dbReference>
<sequence>MVTVALSQLNIQSGDLKGNLDRVRAHIQSAAQLKADMIILPELWNTGYDCAHFDQTAQSLRGKCISALKKWAREYEIFIFGGTIPEKKDQKVYNTCAAIDQKGEVVGKYRKIHLFPGGLQEDRYFAPGEEWGLIETPWGMAGIVICYDLRFPELVRNLVLRGAQFIVVPAQWPVERMEHWSILCQSRALDNQVFVLGVNPAGKNESHRYAGHSLIVSPWGEILKEGSEDEELVVLEIDLQEVDRIRKILPVLQDRRNILDEIDNSLF</sequence>
<dbReference type="PROSITE" id="PS50263">
    <property type="entry name" value="CN_HYDROLASE"/>
    <property type="match status" value="1"/>
</dbReference>
<comment type="caution">
    <text evidence="3">The sequence shown here is derived from an EMBL/GenBank/DDBJ whole genome shotgun (WGS) entry which is preliminary data.</text>
</comment>
<gene>
    <name evidence="3" type="ORF">NVS47_12590</name>
</gene>
<dbReference type="InterPro" id="IPR036526">
    <property type="entry name" value="C-N_Hydrolase_sf"/>
</dbReference>
<dbReference type="PANTHER" id="PTHR23088:SF27">
    <property type="entry name" value="DEAMINATED GLUTATHIONE AMIDASE"/>
    <property type="match status" value="1"/>
</dbReference>
<dbReference type="Proteomes" id="UP001524944">
    <property type="component" value="Unassembled WGS sequence"/>
</dbReference>
<comment type="similarity">
    <text evidence="1">Belongs to the carbon-nitrogen hydrolase superfamily. NIT1/NIT2 family.</text>
</comment>
<dbReference type="Pfam" id="PF00795">
    <property type="entry name" value="CN_hydrolase"/>
    <property type="match status" value="1"/>
</dbReference>
<dbReference type="CDD" id="cd07583">
    <property type="entry name" value="nitrilase_5"/>
    <property type="match status" value="1"/>
</dbReference>
<evidence type="ECO:0000256" key="1">
    <source>
        <dbReference type="ARBA" id="ARBA00010613"/>
    </source>
</evidence>
<dbReference type="EMBL" id="JANPWE010000006">
    <property type="protein sequence ID" value="MCR6546338.1"/>
    <property type="molecule type" value="Genomic_DNA"/>
</dbReference>
<dbReference type="PANTHER" id="PTHR23088">
    <property type="entry name" value="NITRILASE-RELATED"/>
    <property type="match status" value="1"/>
</dbReference>
<keyword evidence="4" id="KW-1185">Reference proteome</keyword>
<dbReference type="GO" id="GO:0016787">
    <property type="term" value="F:hydrolase activity"/>
    <property type="evidence" value="ECO:0007669"/>
    <property type="project" value="UniProtKB-KW"/>
</dbReference>
<evidence type="ECO:0000313" key="3">
    <source>
        <dbReference type="EMBL" id="MCR6546338.1"/>
    </source>
</evidence>
<protein>
    <submittedName>
        <fullName evidence="3">Carbon-nitrogen family hydrolase</fullName>
    </submittedName>
</protein>
<organism evidence="3 4">
    <name type="scientific">Dehalobacterium formicoaceticum</name>
    <dbReference type="NCBI Taxonomy" id="51515"/>
    <lineage>
        <taxon>Bacteria</taxon>
        <taxon>Bacillati</taxon>
        <taxon>Bacillota</taxon>
        <taxon>Clostridia</taxon>
        <taxon>Eubacteriales</taxon>
        <taxon>Peptococcaceae</taxon>
        <taxon>Dehalobacterium</taxon>
    </lineage>
</organism>
<dbReference type="Gene3D" id="3.60.110.10">
    <property type="entry name" value="Carbon-nitrogen hydrolase"/>
    <property type="match status" value="1"/>
</dbReference>
<name>A0ABT1Y706_9FIRM</name>
<dbReference type="RefSeq" id="WP_089611842.1">
    <property type="nucleotide sequence ID" value="NZ_CP022121.1"/>
</dbReference>
<keyword evidence="3" id="KW-0378">Hydrolase</keyword>
<evidence type="ECO:0000313" key="4">
    <source>
        <dbReference type="Proteomes" id="UP001524944"/>
    </source>
</evidence>